<dbReference type="AlphaFoldDB" id="A0A0M3HR02"/>
<name>A0A0M3HR02_ASCLU</name>
<dbReference type="Proteomes" id="UP000036681">
    <property type="component" value="Unplaced"/>
</dbReference>
<reference evidence="2" key="1">
    <citation type="submission" date="2017-02" db="UniProtKB">
        <authorList>
            <consortium name="WormBaseParasite"/>
        </authorList>
    </citation>
    <scope>IDENTIFICATION</scope>
</reference>
<protein>
    <submittedName>
        <fullName evidence="2">LETM1 domain-containing protein</fullName>
    </submittedName>
</protein>
<evidence type="ECO:0000313" key="1">
    <source>
        <dbReference type="Proteomes" id="UP000036681"/>
    </source>
</evidence>
<evidence type="ECO:0000313" key="2">
    <source>
        <dbReference type="WBParaSite" id="ALUE_0000463501-mRNA-1"/>
    </source>
</evidence>
<proteinExistence type="predicted"/>
<keyword evidence="1" id="KW-1185">Reference proteome</keyword>
<dbReference type="WBParaSite" id="ALUE_0000463501-mRNA-1">
    <property type="protein sequence ID" value="ALUE_0000463501-mRNA-1"/>
    <property type="gene ID" value="ALUE_0000463501"/>
</dbReference>
<accession>A0A0M3HR02</accession>
<organism evidence="1 2">
    <name type="scientific">Ascaris lumbricoides</name>
    <name type="common">Giant roundworm</name>
    <dbReference type="NCBI Taxonomy" id="6252"/>
    <lineage>
        <taxon>Eukaryota</taxon>
        <taxon>Metazoa</taxon>
        <taxon>Ecdysozoa</taxon>
        <taxon>Nematoda</taxon>
        <taxon>Chromadorea</taxon>
        <taxon>Rhabditida</taxon>
        <taxon>Spirurina</taxon>
        <taxon>Ascaridomorpha</taxon>
        <taxon>Ascaridoidea</taxon>
        <taxon>Ascarididae</taxon>
        <taxon>Ascaris</taxon>
    </lineage>
</organism>
<sequence length="69" mass="7771">MVVPLAHIAIRAPVFFVVRLKSSLLQHIPPDLLITLATATERKLRRKLDERMQRLLVGKEAGLEGDISE</sequence>